<keyword evidence="7" id="KW-0479">Metal-binding</keyword>
<dbReference type="Pfam" id="PF00994">
    <property type="entry name" value="MoCF_biosynth"/>
    <property type="match status" value="1"/>
</dbReference>
<dbReference type="SUPFAM" id="SSF63867">
    <property type="entry name" value="MoeA C-terminal domain-like"/>
    <property type="match status" value="1"/>
</dbReference>
<dbReference type="AlphaFoldDB" id="A0A1L3MHL1"/>
<dbReference type="UniPathway" id="UPA00344"/>
<organism evidence="9 10">
    <name type="scientific">Janibacter indicus</name>
    <dbReference type="NCBI Taxonomy" id="857417"/>
    <lineage>
        <taxon>Bacteria</taxon>
        <taxon>Bacillati</taxon>
        <taxon>Actinomycetota</taxon>
        <taxon>Actinomycetes</taxon>
        <taxon>Micrococcales</taxon>
        <taxon>Intrasporangiaceae</taxon>
        <taxon>Janibacter</taxon>
    </lineage>
</organism>
<dbReference type="Gene3D" id="3.40.980.10">
    <property type="entry name" value="MoaB/Mog-like domain"/>
    <property type="match status" value="1"/>
</dbReference>
<keyword evidence="7" id="KW-0460">Magnesium</keyword>
<accession>A0A1L3MHL1</accession>
<dbReference type="SMART" id="SM00852">
    <property type="entry name" value="MoCF_biosynth"/>
    <property type="match status" value="1"/>
</dbReference>
<dbReference type="InterPro" id="IPR036688">
    <property type="entry name" value="MoeA_C_domain_IV_sf"/>
</dbReference>
<comment type="pathway">
    <text evidence="2 7">Cofactor biosynthesis; molybdopterin biosynthesis.</text>
</comment>
<feature type="domain" description="MoaB/Mog" evidence="8">
    <location>
        <begin position="188"/>
        <end position="325"/>
    </location>
</feature>
<dbReference type="Pfam" id="PF03453">
    <property type="entry name" value="MoeA_N"/>
    <property type="match status" value="1"/>
</dbReference>
<comment type="catalytic activity">
    <reaction evidence="6">
        <text>adenylyl-molybdopterin + molybdate = Mo-molybdopterin + AMP + H(+)</text>
        <dbReference type="Rhea" id="RHEA:35047"/>
        <dbReference type="ChEBI" id="CHEBI:15378"/>
        <dbReference type="ChEBI" id="CHEBI:36264"/>
        <dbReference type="ChEBI" id="CHEBI:62727"/>
        <dbReference type="ChEBI" id="CHEBI:71302"/>
        <dbReference type="ChEBI" id="CHEBI:456215"/>
        <dbReference type="EC" id="2.10.1.1"/>
    </reaction>
</comment>
<dbReference type="RefSeq" id="WP_072625058.1">
    <property type="nucleotide sequence ID" value="NZ_CP013290.1"/>
</dbReference>
<evidence type="ECO:0000256" key="4">
    <source>
        <dbReference type="ARBA" id="ARBA00022505"/>
    </source>
</evidence>
<dbReference type="SUPFAM" id="SSF63882">
    <property type="entry name" value="MoeA N-terminal region -like"/>
    <property type="match status" value="1"/>
</dbReference>
<reference evidence="9 10" key="1">
    <citation type="submission" date="2015-11" db="EMBL/GenBank/DDBJ databases">
        <authorList>
            <person name="Zhang Y."/>
            <person name="Guo Z."/>
        </authorList>
    </citation>
    <scope>NUCLEOTIDE SEQUENCE [LARGE SCALE GENOMIC DNA]</scope>
    <source>
        <strain evidence="9 10">YFY001</strain>
    </source>
</reference>
<dbReference type="InterPro" id="IPR036425">
    <property type="entry name" value="MoaB/Mog-like_dom_sf"/>
</dbReference>
<dbReference type="GO" id="GO:0061599">
    <property type="term" value="F:molybdopterin molybdotransferase activity"/>
    <property type="evidence" value="ECO:0007669"/>
    <property type="project" value="UniProtKB-UniRule"/>
</dbReference>
<keyword evidence="7" id="KW-0808">Transferase</keyword>
<keyword evidence="5 7" id="KW-0501">Molybdenum cofactor biosynthesis</keyword>
<dbReference type="Gene3D" id="3.90.105.10">
    <property type="entry name" value="Molybdopterin biosynthesis moea protein, domain 2"/>
    <property type="match status" value="1"/>
</dbReference>
<gene>
    <name evidence="9" type="ORF">ASJ30_10505</name>
</gene>
<dbReference type="SUPFAM" id="SSF53218">
    <property type="entry name" value="Molybdenum cofactor biosynthesis proteins"/>
    <property type="match status" value="1"/>
</dbReference>
<dbReference type="GO" id="GO:0006777">
    <property type="term" value="P:Mo-molybdopterin cofactor biosynthetic process"/>
    <property type="evidence" value="ECO:0007669"/>
    <property type="project" value="UniProtKB-UniRule"/>
</dbReference>
<dbReference type="PANTHER" id="PTHR10192:SF5">
    <property type="entry name" value="GEPHYRIN"/>
    <property type="match status" value="1"/>
</dbReference>
<comment type="function">
    <text evidence="1 7">Catalyzes the insertion of molybdate into adenylated molybdopterin with the concomitant release of AMP.</text>
</comment>
<dbReference type="InterPro" id="IPR005111">
    <property type="entry name" value="MoeA_C_domain_IV"/>
</dbReference>
<evidence type="ECO:0000256" key="3">
    <source>
        <dbReference type="ARBA" id="ARBA00010763"/>
    </source>
</evidence>
<dbReference type="EC" id="2.10.1.1" evidence="7"/>
<keyword evidence="4 7" id="KW-0500">Molybdenum</keyword>
<name>A0A1L3MHL1_9MICO</name>
<evidence type="ECO:0000313" key="9">
    <source>
        <dbReference type="EMBL" id="APH01903.1"/>
    </source>
</evidence>
<dbReference type="GO" id="GO:0046872">
    <property type="term" value="F:metal ion binding"/>
    <property type="evidence" value="ECO:0007669"/>
    <property type="project" value="UniProtKB-UniRule"/>
</dbReference>
<dbReference type="InterPro" id="IPR038987">
    <property type="entry name" value="MoeA-like"/>
</dbReference>
<dbReference type="Proteomes" id="UP000182938">
    <property type="component" value="Chromosome"/>
</dbReference>
<evidence type="ECO:0000256" key="7">
    <source>
        <dbReference type="RuleBase" id="RU365090"/>
    </source>
</evidence>
<dbReference type="Gene3D" id="2.40.340.10">
    <property type="entry name" value="MoeA, C-terminal, domain IV"/>
    <property type="match status" value="1"/>
</dbReference>
<comment type="cofactor">
    <cofactor evidence="7">
        <name>Mg(2+)</name>
        <dbReference type="ChEBI" id="CHEBI:18420"/>
    </cofactor>
</comment>
<evidence type="ECO:0000259" key="8">
    <source>
        <dbReference type="SMART" id="SM00852"/>
    </source>
</evidence>
<protein>
    <recommendedName>
        <fullName evidence="7">Molybdopterin molybdenumtransferase</fullName>
        <ecNumber evidence="7">2.10.1.1</ecNumber>
    </recommendedName>
</protein>
<dbReference type="NCBIfam" id="NF045515">
    <property type="entry name" value="Glp_gephyrin"/>
    <property type="match status" value="1"/>
</dbReference>
<dbReference type="InterPro" id="IPR036135">
    <property type="entry name" value="MoeA_linker/N_sf"/>
</dbReference>
<evidence type="ECO:0000256" key="5">
    <source>
        <dbReference type="ARBA" id="ARBA00023150"/>
    </source>
</evidence>
<evidence type="ECO:0000256" key="2">
    <source>
        <dbReference type="ARBA" id="ARBA00005046"/>
    </source>
</evidence>
<dbReference type="KEGG" id="jte:ASJ30_10505"/>
<keyword evidence="10" id="KW-1185">Reference proteome</keyword>
<dbReference type="EMBL" id="CP013290">
    <property type="protein sequence ID" value="APH01903.1"/>
    <property type="molecule type" value="Genomic_DNA"/>
</dbReference>
<proteinExistence type="inferred from homology"/>
<dbReference type="Gene3D" id="2.170.190.11">
    <property type="entry name" value="Molybdopterin biosynthesis moea protein, domain 3"/>
    <property type="match status" value="1"/>
</dbReference>
<comment type="similarity">
    <text evidence="3 7">Belongs to the MoeA family.</text>
</comment>
<dbReference type="PANTHER" id="PTHR10192">
    <property type="entry name" value="MOLYBDOPTERIN BIOSYNTHESIS PROTEIN"/>
    <property type="match status" value="1"/>
</dbReference>
<dbReference type="Pfam" id="PF03454">
    <property type="entry name" value="MoeA_C"/>
    <property type="match status" value="1"/>
</dbReference>
<evidence type="ECO:0000313" key="10">
    <source>
        <dbReference type="Proteomes" id="UP000182938"/>
    </source>
</evidence>
<evidence type="ECO:0000256" key="1">
    <source>
        <dbReference type="ARBA" id="ARBA00002901"/>
    </source>
</evidence>
<evidence type="ECO:0000256" key="6">
    <source>
        <dbReference type="ARBA" id="ARBA00047317"/>
    </source>
</evidence>
<dbReference type="InterPro" id="IPR001453">
    <property type="entry name" value="MoaB/Mog_dom"/>
</dbReference>
<dbReference type="GO" id="GO:0005829">
    <property type="term" value="C:cytosol"/>
    <property type="evidence" value="ECO:0007669"/>
    <property type="project" value="TreeGrafter"/>
</dbReference>
<dbReference type="CDD" id="cd00887">
    <property type="entry name" value="MoeA"/>
    <property type="match status" value="1"/>
</dbReference>
<sequence>MTSPTARALLTVDEYREELLTDLLAGSGPLTDTEQVPLAQALGRVLAEPVRARGDVPAFANSGMDGYAVRHADLTAGPGTLRVVGAVAAGSSRDPALAAGECVRIMTGAPVPTAADTIVPVELTDGGHEIVTITGTVEPGQHLRGAGEDVRADDVVADAGVTITARVLGTLAAAGTATVSVRRRPVVAVAATGDELVAPGGALERGQIFESNGTHLAATLTELGVEVRGPVVLADERAAFTSGLDELARGSDLIILTGGVSVGDFDVSRIVLQDSADGVFRHVRMQPGKPQGWARWHGVPVLAFPGNPVSTAISFEVFGRPVVDRLLGREAPGGATLAVAGTGWRSPQGRRQFVPVRLTSDDRGRLVATPAHRRGSASHMATSVGGAHALAVVDEETDTVEPGDLVGVRSL</sequence>
<dbReference type="InterPro" id="IPR005110">
    <property type="entry name" value="MoeA_linker/N"/>
</dbReference>